<organism evidence="3 4">
    <name type="scientific">Bowmanella denitrificans</name>
    <dbReference type="NCBI Taxonomy" id="366582"/>
    <lineage>
        <taxon>Bacteria</taxon>
        <taxon>Pseudomonadati</taxon>
        <taxon>Pseudomonadota</taxon>
        <taxon>Gammaproteobacteria</taxon>
        <taxon>Alteromonadales</taxon>
        <taxon>Alteromonadaceae</taxon>
        <taxon>Bowmanella</taxon>
    </lineage>
</organism>
<keyword evidence="4" id="KW-1185">Reference proteome</keyword>
<feature type="coiled-coil region" evidence="1">
    <location>
        <begin position="124"/>
        <end position="182"/>
    </location>
</feature>
<comment type="caution">
    <text evidence="3">The sequence shown here is derived from an EMBL/GenBank/DDBJ whole genome shotgun (WGS) entry which is preliminary data.</text>
</comment>
<evidence type="ECO:0000256" key="1">
    <source>
        <dbReference type="SAM" id="Coils"/>
    </source>
</evidence>
<dbReference type="EMBL" id="BAAAEI010000028">
    <property type="protein sequence ID" value="GAA0372626.1"/>
    <property type="molecule type" value="Genomic_DNA"/>
</dbReference>
<name>A0ABN0XTU5_9ALTE</name>
<reference evidence="3 4" key="1">
    <citation type="journal article" date="2019" name="Int. J. Syst. Evol. Microbiol.">
        <title>The Global Catalogue of Microorganisms (GCM) 10K type strain sequencing project: providing services to taxonomists for standard genome sequencing and annotation.</title>
        <authorList>
            <consortium name="The Broad Institute Genomics Platform"/>
            <consortium name="The Broad Institute Genome Sequencing Center for Infectious Disease"/>
            <person name="Wu L."/>
            <person name="Ma J."/>
        </authorList>
    </citation>
    <scope>NUCLEOTIDE SEQUENCE [LARGE SCALE GENOMIC DNA]</scope>
    <source>
        <strain evidence="3 4">JCM 13378</strain>
    </source>
</reference>
<dbReference type="PROSITE" id="PS51257">
    <property type="entry name" value="PROKAR_LIPOPROTEIN"/>
    <property type="match status" value="1"/>
</dbReference>
<evidence type="ECO:0000256" key="2">
    <source>
        <dbReference type="SAM" id="SignalP"/>
    </source>
</evidence>
<protein>
    <recommendedName>
        <fullName evidence="5">Lipoprotein</fullName>
    </recommendedName>
</protein>
<keyword evidence="1" id="KW-0175">Coiled coil</keyword>
<accession>A0ABN0XTU5</accession>
<evidence type="ECO:0000313" key="4">
    <source>
        <dbReference type="Proteomes" id="UP001501757"/>
    </source>
</evidence>
<dbReference type="RefSeq" id="WP_343847315.1">
    <property type="nucleotide sequence ID" value="NZ_BAAAEI010000028.1"/>
</dbReference>
<dbReference type="Proteomes" id="UP001501757">
    <property type="component" value="Unassembled WGS sequence"/>
</dbReference>
<keyword evidence="2" id="KW-0732">Signal</keyword>
<evidence type="ECO:0000313" key="3">
    <source>
        <dbReference type="EMBL" id="GAA0372626.1"/>
    </source>
</evidence>
<evidence type="ECO:0008006" key="5">
    <source>
        <dbReference type="Google" id="ProtNLM"/>
    </source>
</evidence>
<feature type="signal peptide" evidence="2">
    <location>
        <begin position="1"/>
        <end position="19"/>
    </location>
</feature>
<feature type="chain" id="PRO_5046259298" description="Lipoprotein" evidence="2">
    <location>
        <begin position="20"/>
        <end position="186"/>
    </location>
</feature>
<gene>
    <name evidence="3" type="ORF">GCM10009092_41110</name>
</gene>
<proteinExistence type="predicted"/>
<sequence>MFNLSCKCIGLILATILLSGCETLPFLPQNEPLPVNQPVSAEGYYKKITKLDSTGLKTEVAHQQQLAETGDEQAAIHLVMLYSLPGSPLKNSQLARSHLRQYLQKQSDDDLGLLHLLSDQLDEQIQLQRESTELDEKIRRLQSDLKKEQRDREWLQKQKQSLEQQLQQLKAIERNILKREAETNGK</sequence>